<organism evidence="2 3">
    <name type="scientific">Phytoactinopolyspora mesophila</name>
    <dbReference type="NCBI Taxonomy" id="2650750"/>
    <lineage>
        <taxon>Bacteria</taxon>
        <taxon>Bacillati</taxon>
        <taxon>Actinomycetota</taxon>
        <taxon>Actinomycetes</taxon>
        <taxon>Jiangellales</taxon>
        <taxon>Jiangellaceae</taxon>
        <taxon>Phytoactinopolyspora</taxon>
    </lineage>
</organism>
<reference evidence="2 3" key="1">
    <citation type="submission" date="2019-11" db="EMBL/GenBank/DDBJ databases">
        <authorList>
            <person name="Li X.-J."/>
            <person name="Feng X.-M."/>
        </authorList>
    </citation>
    <scope>NUCLEOTIDE SEQUENCE [LARGE SCALE GENOMIC DNA]</scope>
    <source>
        <strain evidence="2 3">XMNu-373</strain>
    </source>
</reference>
<gene>
    <name evidence="2" type="ORF">F7O44_16620</name>
</gene>
<dbReference type="GO" id="GO:0003824">
    <property type="term" value="F:catalytic activity"/>
    <property type="evidence" value="ECO:0007669"/>
    <property type="project" value="InterPro"/>
</dbReference>
<evidence type="ECO:0000259" key="1">
    <source>
        <dbReference type="PROSITE" id="PS51340"/>
    </source>
</evidence>
<sequence>MRNRPMQVARLGLTPVKGMAHVALPEVELTRGGPLHDRVFCVVEADTGRVLRTVENDIAMACEAVWTPPVLTIRAPGGDASGEVSEGALIAGQYWDRELKLNVIEGPWAGLLSRHFGRPVLLCRVAGPERAIWAGSVSLVTTSSLAEVARRTGCGHDDGARFRPTIVVDTGEAPAFVEDTWVGSRLRIGAAVVTVEERLPRCAVVDRRPAAGGHDVAVLRALAADRRDGNEIVFGVSGEVEQLARVALADPVRLLG</sequence>
<dbReference type="InterPro" id="IPR005302">
    <property type="entry name" value="MoCF_Sase_C"/>
</dbReference>
<protein>
    <submittedName>
        <fullName evidence="2">MOSC domain-containing protein</fullName>
    </submittedName>
</protein>
<evidence type="ECO:0000313" key="2">
    <source>
        <dbReference type="EMBL" id="NDL58694.1"/>
    </source>
</evidence>
<comment type="caution">
    <text evidence="2">The sequence shown here is derived from an EMBL/GenBank/DDBJ whole genome shotgun (WGS) entry which is preliminary data.</text>
</comment>
<feature type="domain" description="MOSC" evidence="1">
    <location>
        <begin position="78"/>
        <end position="255"/>
    </location>
</feature>
<dbReference type="InterPro" id="IPR005303">
    <property type="entry name" value="MOCOS_middle"/>
</dbReference>
<dbReference type="AlphaFoldDB" id="A0A7K3M5U5"/>
<evidence type="ECO:0000313" key="3">
    <source>
        <dbReference type="Proteomes" id="UP000460435"/>
    </source>
</evidence>
<dbReference type="EMBL" id="WLZY01000005">
    <property type="protein sequence ID" value="NDL58694.1"/>
    <property type="molecule type" value="Genomic_DNA"/>
</dbReference>
<dbReference type="SUPFAM" id="SSF50800">
    <property type="entry name" value="PK beta-barrel domain-like"/>
    <property type="match status" value="1"/>
</dbReference>
<proteinExistence type="predicted"/>
<accession>A0A7K3M5U5</accession>
<dbReference type="Pfam" id="PF03476">
    <property type="entry name" value="MOSC_N"/>
    <property type="match status" value="1"/>
</dbReference>
<dbReference type="PROSITE" id="PS51340">
    <property type="entry name" value="MOSC"/>
    <property type="match status" value="1"/>
</dbReference>
<dbReference type="InterPro" id="IPR011037">
    <property type="entry name" value="Pyrv_Knase-like_insert_dom_sf"/>
</dbReference>
<dbReference type="GO" id="GO:0030170">
    <property type="term" value="F:pyridoxal phosphate binding"/>
    <property type="evidence" value="ECO:0007669"/>
    <property type="project" value="InterPro"/>
</dbReference>
<name>A0A7K3M5U5_9ACTN</name>
<dbReference type="Pfam" id="PF03473">
    <property type="entry name" value="MOSC"/>
    <property type="match status" value="1"/>
</dbReference>
<dbReference type="GO" id="GO:0030151">
    <property type="term" value="F:molybdenum ion binding"/>
    <property type="evidence" value="ECO:0007669"/>
    <property type="project" value="InterPro"/>
</dbReference>
<keyword evidence="3" id="KW-1185">Reference proteome</keyword>
<dbReference type="Proteomes" id="UP000460435">
    <property type="component" value="Unassembled WGS sequence"/>
</dbReference>